<evidence type="ECO:0000256" key="4">
    <source>
        <dbReference type="ARBA" id="ARBA00022833"/>
    </source>
</evidence>
<dbReference type="GO" id="GO:0000166">
    <property type="term" value="F:nucleotide binding"/>
    <property type="evidence" value="ECO:0007669"/>
    <property type="project" value="InterPro"/>
</dbReference>
<dbReference type="eggNOG" id="arCOG01621">
    <property type="taxonomic scope" value="Archaea"/>
</dbReference>
<reference evidence="7 8" key="1">
    <citation type="journal article" date="2008" name="Genome Biol.">
        <title>A genomic analysis of the archaeal system Ignicoccus hospitalis-Nanoarchaeum equitans.</title>
        <authorList>
            <person name="Podar M."/>
            <person name="Anderson I."/>
            <person name="Makarova K.S."/>
            <person name="Elkins J.G."/>
            <person name="Ivanova N."/>
            <person name="Wall M.A."/>
            <person name="Lykidis A."/>
            <person name="Mavromatis K."/>
            <person name="Sun H."/>
            <person name="Hudson M.E."/>
            <person name="Chen W."/>
            <person name="Deciu C."/>
            <person name="Hutchison D."/>
            <person name="Eads J.R."/>
            <person name="Anderson A."/>
            <person name="Fernandes F."/>
            <person name="Szeto E."/>
            <person name="Lapidus A."/>
            <person name="Kyrpides N.C."/>
            <person name="Saier M.H.Jr."/>
            <person name="Richardson P.M."/>
            <person name="Rachel R."/>
            <person name="Huber H."/>
            <person name="Eisen J.A."/>
            <person name="Koonin E.V."/>
            <person name="Keller M."/>
            <person name="Stetter K.O."/>
        </authorList>
    </citation>
    <scope>NUCLEOTIDE SEQUENCE [LARGE SCALE GENOMIC DNA]</scope>
    <source>
        <strain evidence="8">KIN4/I / DSM 18386 / JCM 14125</strain>
    </source>
</reference>
<comment type="similarity">
    <text evidence="2">Belongs to the zinc-containing alcohol dehydrogenase family.</text>
</comment>
<gene>
    <name evidence="7" type="ordered locus">Igni_0628</name>
</gene>
<dbReference type="OrthoDB" id="73567at2157"/>
<proteinExistence type="inferred from homology"/>
<dbReference type="HOGENOM" id="CLU_024115_0_0_2"/>
<evidence type="ECO:0000313" key="7">
    <source>
        <dbReference type="EMBL" id="ABU81810.1"/>
    </source>
</evidence>
<dbReference type="PhylomeDB" id="A8AA58"/>
<dbReference type="PANTHER" id="PTHR43350:SF19">
    <property type="entry name" value="D-GULOSIDE 3-DEHYDROGENASE"/>
    <property type="match status" value="1"/>
</dbReference>
<keyword evidence="4" id="KW-0862">Zinc</keyword>
<dbReference type="InterPro" id="IPR013149">
    <property type="entry name" value="ADH-like_C"/>
</dbReference>
<evidence type="ECO:0000256" key="3">
    <source>
        <dbReference type="ARBA" id="ARBA00022723"/>
    </source>
</evidence>
<feature type="domain" description="Enoyl reductase (ER)" evidence="6">
    <location>
        <begin position="8"/>
        <end position="381"/>
    </location>
</feature>
<dbReference type="InterPro" id="IPR000683">
    <property type="entry name" value="Gfo/Idh/MocA-like_OxRdtase_N"/>
</dbReference>
<dbReference type="InterPro" id="IPR020843">
    <property type="entry name" value="ER"/>
</dbReference>
<dbReference type="Gene3D" id="3.30.360.10">
    <property type="entry name" value="Dihydrodipicolinate Reductase, domain 2"/>
    <property type="match status" value="1"/>
</dbReference>
<dbReference type="Pfam" id="PF01408">
    <property type="entry name" value="GFO_IDH_MocA"/>
    <property type="match status" value="1"/>
</dbReference>
<dbReference type="PANTHER" id="PTHR43350">
    <property type="entry name" value="NAD-DEPENDENT ALCOHOL DEHYDROGENASE"/>
    <property type="match status" value="1"/>
</dbReference>
<evidence type="ECO:0000259" key="6">
    <source>
        <dbReference type="SMART" id="SM00829"/>
    </source>
</evidence>
<keyword evidence="5" id="KW-0560">Oxidoreductase</keyword>
<dbReference type="SMART" id="SM00829">
    <property type="entry name" value="PKS_ER"/>
    <property type="match status" value="1"/>
</dbReference>
<dbReference type="GeneID" id="5562027"/>
<evidence type="ECO:0000256" key="1">
    <source>
        <dbReference type="ARBA" id="ARBA00001947"/>
    </source>
</evidence>
<dbReference type="InterPro" id="IPR011032">
    <property type="entry name" value="GroES-like_sf"/>
</dbReference>
<dbReference type="RefSeq" id="WP_011998662.1">
    <property type="nucleotide sequence ID" value="NC_009776.1"/>
</dbReference>
<dbReference type="eggNOG" id="arCOG01622">
    <property type="taxonomic scope" value="Archaea"/>
</dbReference>
<dbReference type="AlphaFoldDB" id="A8AA58"/>
<dbReference type="CDD" id="cd08255">
    <property type="entry name" value="2-desacetyl-2-hydroxyethyl_bacteriochlorophyllide_like"/>
    <property type="match status" value="1"/>
</dbReference>
<accession>A8AA58</accession>
<dbReference type="Gene3D" id="3.40.50.720">
    <property type="entry name" value="NAD(P)-binding Rossmann-like Domain"/>
    <property type="match status" value="2"/>
</dbReference>
<dbReference type="SUPFAM" id="SSF50129">
    <property type="entry name" value="GroES-like"/>
    <property type="match status" value="1"/>
</dbReference>
<dbReference type="EMBL" id="CP000816">
    <property type="protein sequence ID" value="ABU81810.1"/>
    <property type="molecule type" value="Genomic_DNA"/>
</dbReference>
<comment type="cofactor">
    <cofactor evidence="1">
        <name>Zn(2+)</name>
        <dbReference type="ChEBI" id="CHEBI:29105"/>
    </cofactor>
</comment>
<dbReference type="Proteomes" id="UP000000262">
    <property type="component" value="Chromosome"/>
</dbReference>
<dbReference type="Gene3D" id="3.90.180.10">
    <property type="entry name" value="Medium-chain alcohol dehydrogenases, catalytic domain"/>
    <property type="match status" value="2"/>
</dbReference>
<dbReference type="GO" id="GO:0046872">
    <property type="term" value="F:metal ion binding"/>
    <property type="evidence" value="ECO:0007669"/>
    <property type="project" value="UniProtKB-KW"/>
</dbReference>
<dbReference type="InterPro" id="IPR036291">
    <property type="entry name" value="NAD(P)-bd_dom_sf"/>
</dbReference>
<protein>
    <submittedName>
        <fullName evidence="7">Alcohol dehydrogenase, zinc-binding domain protein</fullName>
    </submittedName>
</protein>
<sequence length="742" mass="81556">MKAVVIKGSKVSVEEVPPPRVGDNMVLVATAYSAISAGTELASLRAKKVKEGWLLDKLPLPKPVRMVLENPYYARLALQKIREGGLKELLKYYQKAKEVAVKGRFSGYSASGYVIGKGSGVIDVNKGDAVAIAGVGFASHAELNATPRRLAVKIPEGLGLKEASTVALGAIALQGIRRAELHQGDSVAIIGLGLIGNLAAQIAKSYNLKVVGFDINDKRVELARSKGVLAFNSTSVNPVEKVMELTEGFGADAVIIAASSDKPGLIDLALDMLRHRGKVVVLGAFPMQFDRTRMYLKDAEIRISVSYGPGRYDPVYELGGVDYPIGYVRWTEERNMKEYLRLLAEGYVDLEGVVGAVYPVEEAPKAYQDLLEGKINGLTALISYDYEKYLKESSIVSLIEISGGAPAQVVKKGSKPTASFIGFGSFASNVLYPIVKEVFELNGVAVTDPLKAKDLLKKGFKFSTTNYKDVLEREENLIIIATRHSQHYPILKDALLNSKASVIYVEKPPVLTPEQLEEINELVKESGKEVVVGFNRRCSPITQLIKEVVGDRAATLSYRVAAGKLPKDHWVYSPEEGGRYLGEGCHFVDYALAIFEGREALKGSAVFVPPDNASLYDTDLWSSSIAFERALANIVYTSLNPKDVEKELIEVFVEGKVGVKVYDYKRVEFYGDYAQWVKRCEELCSRYSPNAEGNLVTLGEQAKGWREEVEQLKELLTSGRAGCLATWEKAYRSMKVLFSFYY</sequence>
<dbReference type="GO" id="GO:0016491">
    <property type="term" value="F:oxidoreductase activity"/>
    <property type="evidence" value="ECO:0007669"/>
    <property type="project" value="UniProtKB-KW"/>
</dbReference>
<dbReference type="KEGG" id="iho:Igni_0628"/>
<keyword evidence="3" id="KW-0479">Metal-binding</keyword>
<organism evidence="7 8">
    <name type="scientific">Ignicoccus hospitalis (strain KIN4/I / DSM 18386 / JCM 14125)</name>
    <dbReference type="NCBI Taxonomy" id="453591"/>
    <lineage>
        <taxon>Archaea</taxon>
        <taxon>Thermoproteota</taxon>
        <taxon>Thermoprotei</taxon>
        <taxon>Desulfurococcales</taxon>
        <taxon>Desulfurococcaceae</taxon>
        <taxon>Ignicoccus</taxon>
    </lineage>
</organism>
<keyword evidence="8" id="KW-1185">Reference proteome</keyword>
<name>A8AA58_IGNH4</name>
<evidence type="ECO:0000313" key="8">
    <source>
        <dbReference type="Proteomes" id="UP000000262"/>
    </source>
</evidence>
<evidence type="ECO:0000256" key="2">
    <source>
        <dbReference type="ARBA" id="ARBA00008072"/>
    </source>
</evidence>
<dbReference type="SUPFAM" id="SSF51735">
    <property type="entry name" value="NAD(P)-binding Rossmann-fold domains"/>
    <property type="match status" value="2"/>
</dbReference>
<dbReference type="Pfam" id="PF00107">
    <property type="entry name" value="ADH_zinc_N"/>
    <property type="match status" value="1"/>
</dbReference>
<evidence type="ECO:0000256" key="5">
    <source>
        <dbReference type="ARBA" id="ARBA00023002"/>
    </source>
</evidence>
<dbReference type="STRING" id="453591.Igni_0628"/>